<comment type="caution">
    <text evidence="2">The sequence shown here is derived from an EMBL/GenBank/DDBJ whole genome shotgun (WGS) entry which is preliminary data.</text>
</comment>
<name>A0A1X2HX07_SYNRA</name>
<dbReference type="InParanoid" id="A0A1X2HX07"/>
<keyword evidence="3" id="KW-1185">Reference proteome</keyword>
<gene>
    <name evidence="2" type="ORF">BCR43DRAFT_501776</name>
</gene>
<evidence type="ECO:0000256" key="1">
    <source>
        <dbReference type="SAM" id="SignalP"/>
    </source>
</evidence>
<feature type="chain" id="PRO_5012959348" evidence="1">
    <location>
        <begin position="22"/>
        <end position="120"/>
    </location>
</feature>
<sequence length="120" mass="12833">MRFSLTLVIAATLLLASPLNAAPAVNVPLTSRNSNNGLAKRDFLENLFNNIADCAREECSEFTDNDSKQLAVSVSAAGSVPSETVPDRSYCFWHSDVSIFAAGSVGNLDVASTSDTDYFH</sequence>
<dbReference type="Proteomes" id="UP000242180">
    <property type="component" value="Unassembled WGS sequence"/>
</dbReference>
<dbReference type="AlphaFoldDB" id="A0A1X2HX07"/>
<proteinExistence type="predicted"/>
<accession>A0A1X2HX07</accession>
<dbReference type="EMBL" id="MCGN01000001">
    <property type="protein sequence ID" value="ORZ04004.1"/>
    <property type="molecule type" value="Genomic_DNA"/>
</dbReference>
<evidence type="ECO:0000313" key="3">
    <source>
        <dbReference type="Proteomes" id="UP000242180"/>
    </source>
</evidence>
<feature type="signal peptide" evidence="1">
    <location>
        <begin position="1"/>
        <end position="21"/>
    </location>
</feature>
<protein>
    <submittedName>
        <fullName evidence="2">Uncharacterized protein</fullName>
    </submittedName>
</protein>
<keyword evidence="1" id="KW-0732">Signal</keyword>
<organism evidence="2 3">
    <name type="scientific">Syncephalastrum racemosum</name>
    <name type="common">Filamentous fungus</name>
    <dbReference type="NCBI Taxonomy" id="13706"/>
    <lineage>
        <taxon>Eukaryota</taxon>
        <taxon>Fungi</taxon>
        <taxon>Fungi incertae sedis</taxon>
        <taxon>Mucoromycota</taxon>
        <taxon>Mucoromycotina</taxon>
        <taxon>Mucoromycetes</taxon>
        <taxon>Mucorales</taxon>
        <taxon>Syncephalastraceae</taxon>
        <taxon>Syncephalastrum</taxon>
    </lineage>
</organism>
<reference evidence="2 3" key="1">
    <citation type="submission" date="2016-07" db="EMBL/GenBank/DDBJ databases">
        <title>Pervasive Adenine N6-methylation of Active Genes in Fungi.</title>
        <authorList>
            <consortium name="DOE Joint Genome Institute"/>
            <person name="Mondo S.J."/>
            <person name="Dannebaum R.O."/>
            <person name="Kuo R.C."/>
            <person name="Labutti K."/>
            <person name="Haridas S."/>
            <person name="Kuo A."/>
            <person name="Salamov A."/>
            <person name="Ahrendt S.R."/>
            <person name="Lipzen A."/>
            <person name="Sullivan W."/>
            <person name="Andreopoulos W.B."/>
            <person name="Clum A."/>
            <person name="Lindquist E."/>
            <person name="Daum C."/>
            <person name="Ramamoorthy G.K."/>
            <person name="Gryganskyi A."/>
            <person name="Culley D."/>
            <person name="Magnuson J.K."/>
            <person name="James T.Y."/>
            <person name="O'Malley M.A."/>
            <person name="Stajich J.E."/>
            <person name="Spatafora J.W."/>
            <person name="Visel A."/>
            <person name="Grigoriev I.V."/>
        </authorList>
    </citation>
    <scope>NUCLEOTIDE SEQUENCE [LARGE SCALE GENOMIC DNA]</scope>
    <source>
        <strain evidence="2 3">NRRL 2496</strain>
    </source>
</reference>
<evidence type="ECO:0000313" key="2">
    <source>
        <dbReference type="EMBL" id="ORZ04004.1"/>
    </source>
</evidence>